<gene>
    <name evidence="2" type="ORF">BEI61_04946</name>
</gene>
<proteinExistence type="predicted"/>
<protein>
    <submittedName>
        <fullName evidence="2">Uncharacterized protein</fullName>
    </submittedName>
</protein>
<evidence type="ECO:0000313" key="3">
    <source>
        <dbReference type="Proteomes" id="UP000094067"/>
    </source>
</evidence>
<organism evidence="2 3">
    <name type="scientific">Eisenbergiella tayi</name>
    <dbReference type="NCBI Taxonomy" id="1432052"/>
    <lineage>
        <taxon>Bacteria</taxon>
        <taxon>Bacillati</taxon>
        <taxon>Bacillota</taxon>
        <taxon>Clostridia</taxon>
        <taxon>Lachnospirales</taxon>
        <taxon>Lachnospiraceae</taxon>
        <taxon>Eisenbergiella</taxon>
    </lineage>
</organism>
<evidence type="ECO:0000313" key="2">
    <source>
        <dbReference type="EMBL" id="ODM04142.1"/>
    </source>
</evidence>
<name>A0A1E3A5T6_9FIRM</name>
<comment type="caution">
    <text evidence="2">The sequence shown here is derived from an EMBL/GenBank/DDBJ whole genome shotgun (WGS) entry which is preliminary data.</text>
</comment>
<dbReference type="EMBL" id="MCGH01000003">
    <property type="protein sequence ID" value="ODM04142.1"/>
    <property type="molecule type" value="Genomic_DNA"/>
</dbReference>
<evidence type="ECO:0000256" key="1">
    <source>
        <dbReference type="SAM" id="Phobius"/>
    </source>
</evidence>
<accession>A0A1E3A5T6</accession>
<keyword evidence="1" id="KW-0472">Membrane</keyword>
<sequence length="74" mass="8619">MKKLYNILKIVLLCFIGVFIGSSIYQYHDYKTHPDIYVSQSAPWYVSIEIRGILTAIIVMAILITMRIIKKKIK</sequence>
<reference evidence="2 3" key="1">
    <citation type="submission" date="2016-07" db="EMBL/GenBank/DDBJ databases">
        <title>Characterization of isolates of Eisenbergiella tayi derived from blood cultures, using whole genome sequencing.</title>
        <authorList>
            <person name="Burdz T."/>
            <person name="Wiebe D."/>
            <person name="Huynh C."/>
            <person name="Bernard K."/>
        </authorList>
    </citation>
    <scope>NUCLEOTIDE SEQUENCE [LARGE SCALE GENOMIC DNA]</scope>
    <source>
        <strain evidence="2 3">NML 110608</strain>
    </source>
</reference>
<dbReference type="Proteomes" id="UP000094067">
    <property type="component" value="Unassembled WGS sequence"/>
</dbReference>
<keyword evidence="1" id="KW-0812">Transmembrane</keyword>
<dbReference type="AlphaFoldDB" id="A0A1E3A5T6"/>
<feature type="transmembrane region" description="Helical" evidence="1">
    <location>
        <begin position="48"/>
        <end position="69"/>
    </location>
</feature>
<feature type="transmembrane region" description="Helical" evidence="1">
    <location>
        <begin position="7"/>
        <end position="28"/>
    </location>
</feature>
<keyword evidence="1" id="KW-1133">Transmembrane helix</keyword>